<feature type="chain" id="PRO_5045438901" evidence="1">
    <location>
        <begin position="20"/>
        <end position="163"/>
    </location>
</feature>
<protein>
    <submittedName>
        <fullName evidence="2">Uncharacterized protein</fullName>
    </submittedName>
</protein>
<organism evidence="2 3">
    <name type="scientific">Pseudoxanthomonas daejeonensis</name>
    <dbReference type="NCBI Taxonomy" id="266062"/>
    <lineage>
        <taxon>Bacteria</taxon>
        <taxon>Pseudomonadati</taxon>
        <taxon>Pseudomonadota</taxon>
        <taxon>Gammaproteobacteria</taxon>
        <taxon>Lysobacterales</taxon>
        <taxon>Lysobacteraceae</taxon>
        <taxon>Pseudoxanthomonas</taxon>
    </lineage>
</organism>
<gene>
    <name evidence="2" type="ORF">CSC65_10605</name>
</gene>
<keyword evidence="3" id="KW-1185">Reference proteome</keyword>
<evidence type="ECO:0000313" key="3">
    <source>
        <dbReference type="Proteomes" id="UP000788419"/>
    </source>
</evidence>
<evidence type="ECO:0000313" key="2">
    <source>
        <dbReference type="EMBL" id="KAF1694094.1"/>
    </source>
</evidence>
<keyword evidence="1" id="KW-0732">Signal</keyword>
<proteinExistence type="predicted"/>
<reference evidence="2 3" key="1">
    <citation type="submission" date="2017-10" db="EMBL/GenBank/DDBJ databases">
        <title>Whole genome sequencing of members of genus Pseudoxanthomonas.</title>
        <authorList>
            <person name="Kumar S."/>
            <person name="Bansal K."/>
            <person name="Kaur A."/>
            <person name="Patil P."/>
            <person name="Sharma S."/>
            <person name="Patil P.B."/>
        </authorList>
    </citation>
    <scope>NUCLEOTIDE SEQUENCE [LARGE SCALE GENOMIC DNA]</scope>
    <source>
        <strain evidence="2 3">DSM 17801</strain>
    </source>
</reference>
<accession>A0ABQ6Z6C8</accession>
<dbReference type="EMBL" id="PDWN01000009">
    <property type="protein sequence ID" value="KAF1694094.1"/>
    <property type="molecule type" value="Genomic_DNA"/>
</dbReference>
<dbReference type="Proteomes" id="UP000788419">
    <property type="component" value="Unassembled WGS sequence"/>
</dbReference>
<comment type="caution">
    <text evidence="2">The sequence shown here is derived from an EMBL/GenBank/DDBJ whole genome shotgun (WGS) entry which is preliminary data.</text>
</comment>
<feature type="signal peptide" evidence="1">
    <location>
        <begin position="1"/>
        <end position="19"/>
    </location>
</feature>
<evidence type="ECO:0000256" key="1">
    <source>
        <dbReference type="SAM" id="SignalP"/>
    </source>
</evidence>
<name>A0ABQ6Z6C8_9GAMM</name>
<sequence length="163" mass="18004">MFKSVVLAIGLLSVLPVSAAEPAAAGQAGQKTTQQLLAEFRDEIQVIETEVVSKSISLTADEATRFWPVFKKFQTEKAAIIDGQVGAIREYASEYADLNDEESMEYVRSLLDRDQKIHDLREKYLVEFAKVIPPGKAARVIHVSRRLGLAGQARLAQAIPLVH</sequence>
<dbReference type="RefSeq" id="WP_162410563.1">
    <property type="nucleotide sequence ID" value="NZ_CP093331.1"/>
</dbReference>